<dbReference type="KEGG" id="gka:GK0514"/>
<dbReference type="RefSeq" id="WP_011230018.1">
    <property type="nucleotide sequence ID" value="NC_006510.1"/>
</dbReference>
<dbReference type="EMBL" id="BA000043">
    <property type="protein sequence ID" value="BAD74799.1"/>
    <property type="molecule type" value="Genomic_DNA"/>
</dbReference>
<gene>
    <name evidence="1" type="ordered locus">GK0514</name>
</gene>
<organism evidence="1 2">
    <name type="scientific">Geobacillus kaustophilus (strain HTA426)</name>
    <dbReference type="NCBI Taxonomy" id="235909"/>
    <lineage>
        <taxon>Bacteria</taxon>
        <taxon>Bacillati</taxon>
        <taxon>Bacillota</taxon>
        <taxon>Bacilli</taxon>
        <taxon>Bacillales</taxon>
        <taxon>Anoxybacillaceae</taxon>
        <taxon>Geobacillus</taxon>
        <taxon>Geobacillus thermoleovorans group</taxon>
    </lineage>
</organism>
<evidence type="ECO:0000313" key="1">
    <source>
        <dbReference type="EMBL" id="BAD74799.1"/>
    </source>
</evidence>
<dbReference type="HOGENOM" id="CLU_3080302_0_0_9"/>
<sequence length="56" mass="7079">MKKQRQSLHGPMKISYLTPEELETYRNRPRKKYYDEDNRRTIDWRWPQNRKKRGAK</sequence>
<accession>Q5L2N1</accession>
<proteinExistence type="predicted"/>
<dbReference type="AlphaFoldDB" id="Q5L2N1"/>
<reference evidence="1 2" key="1">
    <citation type="journal article" date="2004" name="Nucleic Acids Res.">
        <title>Thermoadaptation trait revealed by the genome sequence of thermophilic Geobacillus kaustophilus.</title>
        <authorList>
            <person name="Takami H."/>
            <person name="Takaki Y."/>
            <person name="Chee G.J."/>
            <person name="Nishi S."/>
            <person name="Shimamura S."/>
            <person name="Suzuki H."/>
            <person name="Matsui S."/>
            <person name="Uchiyama I."/>
        </authorList>
    </citation>
    <scope>NUCLEOTIDE SEQUENCE [LARGE SCALE GENOMIC DNA]</scope>
    <source>
        <strain evidence="1 2">HTA426</strain>
    </source>
</reference>
<evidence type="ECO:0000313" key="2">
    <source>
        <dbReference type="Proteomes" id="UP000001172"/>
    </source>
</evidence>
<keyword evidence="2" id="KW-1185">Reference proteome</keyword>
<name>Q5L2N1_GEOKA</name>
<protein>
    <submittedName>
        <fullName evidence="1">Uncharacterized protein</fullName>
    </submittedName>
</protein>
<dbReference type="STRING" id="235909.GK0514"/>
<dbReference type="Proteomes" id="UP000001172">
    <property type="component" value="Chromosome"/>
</dbReference>